<name>A0A7R9EV97_9NEOP</name>
<gene>
    <name evidence="1" type="ORF">TBIB3V08_LOCUS4397</name>
</gene>
<dbReference type="AlphaFoldDB" id="A0A7R9EV97"/>
<organism evidence="1">
    <name type="scientific">Timema bartmani</name>
    <dbReference type="NCBI Taxonomy" id="61472"/>
    <lineage>
        <taxon>Eukaryota</taxon>
        <taxon>Metazoa</taxon>
        <taxon>Ecdysozoa</taxon>
        <taxon>Arthropoda</taxon>
        <taxon>Hexapoda</taxon>
        <taxon>Insecta</taxon>
        <taxon>Pterygota</taxon>
        <taxon>Neoptera</taxon>
        <taxon>Polyneoptera</taxon>
        <taxon>Phasmatodea</taxon>
        <taxon>Timematodea</taxon>
        <taxon>Timematoidea</taxon>
        <taxon>Timematidae</taxon>
        <taxon>Timema</taxon>
    </lineage>
</organism>
<sequence>MQQIECWKKGARESNETYCRQEVYPHLRGGRVKNQFVKTTLSTPDRDSNLNLPVIGILVYCESSALAHVATEAMNVSKFQKFDELPLLLPVFQVTGHPDGPTLESMLHVQRVELKVSNYKEDYPSDSISSSRLLGSGNEKLDGVANIFVFEDKLRAFLCEIDLWIDKVQEKNYSAFPTLKALADDRNYATVTDGRSKMVDAAYKLSPRKLKFGKNAIYYYY</sequence>
<reference evidence="1" key="1">
    <citation type="submission" date="2020-11" db="EMBL/GenBank/DDBJ databases">
        <authorList>
            <person name="Tran Van P."/>
        </authorList>
    </citation>
    <scope>NUCLEOTIDE SEQUENCE</scope>
</reference>
<protein>
    <submittedName>
        <fullName evidence="1">Uncharacterized protein</fullName>
    </submittedName>
</protein>
<proteinExistence type="predicted"/>
<evidence type="ECO:0000313" key="1">
    <source>
        <dbReference type="EMBL" id="CAD7441952.1"/>
    </source>
</evidence>
<dbReference type="EMBL" id="OD565514">
    <property type="protein sequence ID" value="CAD7441952.1"/>
    <property type="molecule type" value="Genomic_DNA"/>
</dbReference>
<accession>A0A7R9EV97</accession>